<protein>
    <recommendedName>
        <fullName evidence="3">Asp-tRNA(Asn)/Glu-tRNA(Gln) amidotransferase GatCAB subunit C</fullName>
    </recommendedName>
</protein>
<organism evidence="1 2">
    <name type="scientific">Candidatus Kaiserbacteria bacterium CG08_land_8_20_14_0_20_50_21</name>
    <dbReference type="NCBI Taxonomy" id="1974604"/>
    <lineage>
        <taxon>Bacteria</taxon>
        <taxon>Candidatus Kaiseribacteriota</taxon>
    </lineage>
</organism>
<reference evidence="2" key="1">
    <citation type="submission" date="2017-09" db="EMBL/GenBank/DDBJ databases">
        <title>Depth-based differentiation of microbial function through sediment-hosted aquifers and enrichment of novel symbionts in the deep terrestrial subsurface.</title>
        <authorList>
            <person name="Probst A.J."/>
            <person name="Ladd B."/>
            <person name="Jarett J.K."/>
            <person name="Geller-Mcgrath D.E."/>
            <person name="Sieber C.M.K."/>
            <person name="Emerson J.B."/>
            <person name="Anantharaman K."/>
            <person name="Thomas B.C."/>
            <person name="Malmstrom R."/>
            <person name="Stieglmeier M."/>
            <person name="Klingl A."/>
            <person name="Woyke T."/>
            <person name="Ryan C.M."/>
            <person name="Banfield J.F."/>
        </authorList>
    </citation>
    <scope>NUCLEOTIDE SEQUENCE [LARGE SCALE GENOMIC DNA]</scope>
</reference>
<dbReference type="EMBL" id="PEXT01000034">
    <property type="protein sequence ID" value="PIS43363.1"/>
    <property type="molecule type" value="Genomic_DNA"/>
</dbReference>
<dbReference type="InterPro" id="IPR003837">
    <property type="entry name" value="GatC"/>
</dbReference>
<dbReference type="AlphaFoldDB" id="A0A2H0Z061"/>
<dbReference type="GO" id="GO:0006450">
    <property type="term" value="P:regulation of translational fidelity"/>
    <property type="evidence" value="ECO:0007669"/>
    <property type="project" value="InterPro"/>
</dbReference>
<comment type="caution">
    <text evidence="1">The sequence shown here is derived from an EMBL/GenBank/DDBJ whole genome shotgun (WGS) entry which is preliminary data.</text>
</comment>
<name>A0A2H0Z061_9BACT</name>
<evidence type="ECO:0000313" key="1">
    <source>
        <dbReference type="EMBL" id="PIS43363.1"/>
    </source>
</evidence>
<dbReference type="Pfam" id="PF02686">
    <property type="entry name" value="GatC"/>
    <property type="match status" value="1"/>
</dbReference>
<dbReference type="SUPFAM" id="SSF141000">
    <property type="entry name" value="Glu-tRNAGln amidotransferase C subunit"/>
    <property type="match status" value="1"/>
</dbReference>
<dbReference type="Gene3D" id="1.10.20.60">
    <property type="entry name" value="Glu-tRNAGln amidotransferase C subunit, N-terminal domain"/>
    <property type="match status" value="1"/>
</dbReference>
<dbReference type="InterPro" id="IPR036113">
    <property type="entry name" value="Asp/Glu-ADT_sf_sub_c"/>
</dbReference>
<sequence>MAATAKDVKKLAALARIKVTDAEIEKFTNEFDAILDYVGQLEKLNIPRNLGKEKPPLRNVMREDGAPHASCVYTGKLTEQFPARLPAQAGEGEHLVVKQIISYE</sequence>
<proteinExistence type="predicted"/>
<accession>A0A2H0Z061</accession>
<evidence type="ECO:0008006" key="3">
    <source>
        <dbReference type="Google" id="ProtNLM"/>
    </source>
</evidence>
<gene>
    <name evidence="1" type="ORF">COT23_01680</name>
</gene>
<dbReference type="Proteomes" id="UP000228687">
    <property type="component" value="Unassembled WGS sequence"/>
</dbReference>
<evidence type="ECO:0000313" key="2">
    <source>
        <dbReference type="Proteomes" id="UP000228687"/>
    </source>
</evidence>